<dbReference type="AlphaFoldDB" id="A0A8J7RIQ7"/>
<dbReference type="PROSITE" id="PS51707">
    <property type="entry name" value="CYTH"/>
    <property type="match status" value="1"/>
</dbReference>
<dbReference type="RefSeq" id="WP_209333897.1">
    <property type="nucleotide sequence ID" value="NZ_JAGIYY010000001.1"/>
</dbReference>
<dbReference type="Proteomes" id="UP000666240">
    <property type="component" value="Unassembled WGS sequence"/>
</dbReference>
<sequence>MEIELKLQIAEDDVEKIASSGLFGSDPDTLELKATYFDTPERQLRANGFSLRIRRENDQLVQTLKGTSRKAAGLFARPEWERVVPSETLVIDSQTPLAMLLGHDADSLTPVFRMSVKRRRWQFVDGEDAVECALDVGEILASERRSPIHEMEMESKRGDLAVLFRLARQLDELAPVRLSVNSKAERGYLFLEAQAESFKAESVELVPEMSAQSAFQAIITACLRHYRLNEALLLDTRNPAALHQARVALRRLRAALTIFKALYADDDAELIRRDLKWLAGLLGEGRDLDVLIKRNEAEALRERLQTARDEAYDRIITALNGKRVRMMMIDLVEWTSMGPWLTNEDTHEQRTKPAPIFAAQPLKKFRKKVKKGGGKLDQLEEAERHEVRKDAKKLRYAAEFFAGLYTDKRQRRRHGKFVAALEALQDQLGALNDLAAAPDLIQHLGLSDDPDAQALAGGTKKKKLIAAASEAHGDFADAKRFWE</sequence>
<evidence type="ECO:0000313" key="4">
    <source>
        <dbReference type="Proteomes" id="UP000666240"/>
    </source>
</evidence>
<dbReference type="SMART" id="SM00880">
    <property type="entry name" value="CHAD"/>
    <property type="match status" value="1"/>
</dbReference>
<dbReference type="Pfam" id="PF01928">
    <property type="entry name" value="CYTH"/>
    <property type="match status" value="1"/>
</dbReference>
<keyword evidence="4" id="KW-1185">Reference proteome</keyword>
<evidence type="ECO:0000259" key="2">
    <source>
        <dbReference type="PROSITE" id="PS51708"/>
    </source>
</evidence>
<dbReference type="PANTHER" id="PTHR39569:SF1">
    <property type="entry name" value="INORGANIC TRIPHOSPHATASE"/>
    <property type="match status" value="1"/>
</dbReference>
<accession>A0A8J7RIQ7</accession>
<evidence type="ECO:0000313" key="3">
    <source>
        <dbReference type="EMBL" id="MBP0437946.1"/>
    </source>
</evidence>
<dbReference type="EMBL" id="JAGIYY010000001">
    <property type="protein sequence ID" value="MBP0437946.1"/>
    <property type="molecule type" value="Genomic_DNA"/>
</dbReference>
<organism evidence="3 4">
    <name type="scientific">Tianweitania sediminis</name>
    <dbReference type="NCBI Taxonomy" id="1502156"/>
    <lineage>
        <taxon>Bacteria</taxon>
        <taxon>Pseudomonadati</taxon>
        <taxon>Pseudomonadota</taxon>
        <taxon>Alphaproteobacteria</taxon>
        <taxon>Hyphomicrobiales</taxon>
        <taxon>Phyllobacteriaceae</taxon>
        <taxon>Tianweitania</taxon>
    </lineage>
</organism>
<dbReference type="PANTHER" id="PTHR39569">
    <property type="entry name" value="INORGANIC TRIPHOSPHATASE"/>
    <property type="match status" value="1"/>
</dbReference>
<dbReference type="SMART" id="SM01118">
    <property type="entry name" value="CYTH"/>
    <property type="match status" value="1"/>
</dbReference>
<dbReference type="SUPFAM" id="SSF55154">
    <property type="entry name" value="CYTH-like phosphatases"/>
    <property type="match status" value="1"/>
</dbReference>
<name>A0A8J7RIQ7_9HYPH</name>
<dbReference type="Gene3D" id="1.40.20.10">
    <property type="entry name" value="CHAD domain"/>
    <property type="match status" value="1"/>
</dbReference>
<dbReference type="InterPro" id="IPR023577">
    <property type="entry name" value="CYTH_domain"/>
</dbReference>
<dbReference type="GO" id="GO:0050355">
    <property type="term" value="F:inorganic triphosphate phosphatase activity"/>
    <property type="evidence" value="ECO:0007669"/>
    <property type="project" value="InterPro"/>
</dbReference>
<dbReference type="InterPro" id="IPR033469">
    <property type="entry name" value="CYTH-like_dom_sf"/>
</dbReference>
<reference evidence="3" key="1">
    <citation type="submission" date="2021-03" db="EMBL/GenBank/DDBJ databases">
        <title>Genome sequencing and assembly of Tianweitania sediminis.</title>
        <authorList>
            <person name="Chhetri G."/>
        </authorList>
    </citation>
    <scope>NUCLEOTIDE SEQUENCE</scope>
    <source>
        <strain evidence="3">Z8</strain>
    </source>
</reference>
<dbReference type="InterPro" id="IPR038186">
    <property type="entry name" value="CHAD_dom_sf"/>
</dbReference>
<dbReference type="InterPro" id="IPR007899">
    <property type="entry name" value="CHAD_dom"/>
</dbReference>
<dbReference type="CDD" id="cd07756">
    <property type="entry name" value="CYTH-like_Pase_CHAD"/>
    <property type="match status" value="1"/>
</dbReference>
<proteinExistence type="predicted"/>
<gene>
    <name evidence="3" type="ORF">J5Y06_04715</name>
</gene>
<evidence type="ECO:0000259" key="1">
    <source>
        <dbReference type="PROSITE" id="PS51707"/>
    </source>
</evidence>
<dbReference type="GO" id="GO:0046872">
    <property type="term" value="F:metal ion binding"/>
    <property type="evidence" value="ECO:0007669"/>
    <property type="project" value="TreeGrafter"/>
</dbReference>
<dbReference type="InterPro" id="IPR039013">
    <property type="entry name" value="YgiF"/>
</dbReference>
<dbReference type="Pfam" id="PF05235">
    <property type="entry name" value="CHAD"/>
    <property type="match status" value="1"/>
</dbReference>
<feature type="domain" description="CHAD" evidence="2">
    <location>
        <begin position="208"/>
        <end position="483"/>
    </location>
</feature>
<dbReference type="Gene3D" id="2.40.320.10">
    <property type="entry name" value="Hypothetical Protein Pfu-838710-001"/>
    <property type="match status" value="1"/>
</dbReference>
<comment type="caution">
    <text evidence="3">The sequence shown here is derived from an EMBL/GenBank/DDBJ whole genome shotgun (WGS) entry which is preliminary data.</text>
</comment>
<protein>
    <submittedName>
        <fullName evidence="3">Inorganic triphosphatase</fullName>
    </submittedName>
</protein>
<feature type="domain" description="CYTH" evidence="1">
    <location>
        <begin position="1"/>
        <end position="194"/>
    </location>
</feature>
<dbReference type="PROSITE" id="PS51708">
    <property type="entry name" value="CHAD"/>
    <property type="match status" value="1"/>
</dbReference>